<sequence length="48" mass="5814">MRFPIASLNERDIAEVQQFERKLREQTGEDIILIAYKKEQTYRRGERS</sequence>
<comment type="caution">
    <text evidence="1">The sequence shown here is derived from an EMBL/GenBank/DDBJ whole genome shotgun (WGS) entry which is preliminary data.</text>
</comment>
<dbReference type="PATRIC" id="fig|265546.4.peg.2878"/>
<proteinExistence type="predicted"/>
<dbReference type="Proteomes" id="UP000032047">
    <property type="component" value="Unassembled WGS sequence"/>
</dbReference>
<name>A0A0D0GW41_9BACL</name>
<keyword evidence="2" id="KW-1185">Reference proteome</keyword>
<accession>A0A7W0HGX7</accession>
<protein>
    <submittedName>
        <fullName evidence="1">Uncharacterized protein</fullName>
    </submittedName>
</protein>
<dbReference type="EMBL" id="JXTG01000032">
    <property type="protein sequence ID" value="KIP19971.1"/>
    <property type="molecule type" value="Genomic_DNA"/>
</dbReference>
<dbReference type="AlphaFoldDB" id="A0A0D0GW41"/>
<evidence type="ECO:0000313" key="1">
    <source>
        <dbReference type="EMBL" id="KIP19971.1"/>
    </source>
</evidence>
<evidence type="ECO:0000313" key="2">
    <source>
        <dbReference type="Proteomes" id="UP000032047"/>
    </source>
</evidence>
<accession>A0A0D0GW41</accession>
<organism evidence="1 2">
    <name type="scientific">Anoxybacillus ayderensis</name>
    <dbReference type="NCBI Taxonomy" id="265546"/>
    <lineage>
        <taxon>Bacteria</taxon>
        <taxon>Bacillati</taxon>
        <taxon>Bacillota</taxon>
        <taxon>Bacilli</taxon>
        <taxon>Bacillales</taxon>
        <taxon>Anoxybacillaceae</taxon>
        <taxon>Anoxybacillus</taxon>
    </lineage>
</organism>
<reference evidence="1 2" key="1">
    <citation type="submission" date="2015-01" db="EMBL/GenBank/DDBJ databases">
        <title>Genome sequence of Anoxybacillus ayderensis strain AB04.</title>
        <authorList>
            <person name="Belduz A.O."/>
            <person name="Canakci S."/>
            <person name="Chan K.-G."/>
            <person name="Kahar U.M."/>
            <person name="Yaakob A.S."/>
            <person name="Chan C.S."/>
            <person name="Goh K.M."/>
        </authorList>
    </citation>
    <scope>NUCLEOTIDE SEQUENCE [LARGE SCALE GENOMIC DNA]</scope>
    <source>
        <strain evidence="1 2">AB04</strain>
    </source>
</reference>
<gene>
    <name evidence="1" type="ORF">JV16_02889</name>
</gene>
<dbReference type="RefSeq" id="WP_021094290.1">
    <property type="nucleotide sequence ID" value="NZ_ANOC01000012.1"/>
</dbReference>